<dbReference type="Proteomes" id="UP000191257">
    <property type="component" value="Plasmid unnamed1"/>
</dbReference>
<sequence>MARIPNDLIADLRNALHDLGGASAEASDLIREQLGADASHAFDDVLAACYQIVEAAAESRTLADPGLVPPRQLNGQAMRIAAAA</sequence>
<reference evidence="1" key="1">
    <citation type="submission" date="2017-12" db="EMBL/GenBank/DDBJ databases">
        <title>FDA dAtabase for Regulatory Grade micrObial Sequences (FDA-ARGOS): Supporting development and validation of Infectious Disease Dx tests.</title>
        <authorList>
            <person name="Campos J."/>
            <person name="Goldberg B."/>
            <person name="Tallon L."/>
            <person name="Sadzewicz L."/>
            <person name="Sengamalay N."/>
            <person name="Ott S."/>
            <person name="Godinez A."/>
            <person name="Nagaraj S."/>
            <person name="Vyas G."/>
            <person name="Aluvathingal J."/>
            <person name="Nadendla S."/>
            <person name="Geyer C."/>
            <person name="Nandy P."/>
            <person name="Hobson J."/>
            <person name="Sichtig H."/>
        </authorList>
    </citation>
    <scope>NUCLEOTIDE SEQUENCE</scope>
    <source>
        <strain evidence="1">FDAARGOS_252</strain>
        <plasmid evidence="1">unnamed1</plasmid>
    </source>
</reference>
<dbReference type="KEGG" id="pye:A6J80_02235"/>
<organism evidence="1 2">
    <name type="scientific">Paracoccus yeei</name>
    <dbReference type="NCBI Taxonomy" id="147645"/>
    <lineage>
        <taxon>Bacteria</taxon>
        <taxon>Pseudomonadati</taxon>
        <taxon>Pseudomonadota</taxon>
        <taxon>Alphaproteobacteria</taxon>
        <taxon>Rhodobacterales</taxon>
        <taxon>Paracoccaceae</taxon>
        <taxon>Paracoccus</taxon>
    </lineage>
</organism>
<protein>
    <submittedName>
        <fullName evidence="1">Uncharacterized protein</fullName>
    </submittedName>
</protein>
<geneLocation type="plasmid" evidence="1 2">
    <name>unnamed1</name>
</geneLocation>
<accession>A0A1V0GNF9</accession>
<keyword evidence="1" id="KW-0614">Plasmid</keyword>
<evidence type="ECO:0000313" key="2">
    <source>
        <dbReference type="Proteomes" id="UP000191257"/>
    </source>
</evidence>
<proteinExistence type="predicted"/>
<dbReference type="AlphaFoldDB" id="A0A1V0GNF9"/>
<keyword evidence="2" id="KW-1185">Reference proteome</keyword>
<name>A0A1V0GNF9_9RHOB</name>
<evidence type="ECO:0000313" key="1">
    <source>
        <dbReference type="EMBL" id="ARC35338.1"/>
    </source>
</evidence>
<dbReference type="EMBL" id="CP020441">
    <property type="protein sequence ID" value="ARC35338.1"/>
    <property type="molecule type" value="Genomic_DNA"/>
</dbReference>
<gene>
    <name evidence="1" type="ORF">A6J80_02235</name>
</gene>
<dbReference type="RefSeq" id="WP_080620314.1">
    <property type="nucleotide sequence ID" value="NZ_CAWMZI010000002.1"/>
</dbReference>